<organism evidence="5 6">
    <name type="scientific">Saccharopolyspora shandongensis</name>
    <dbReference type="NCBI Taxonomy" id="418495"/>
    <lineage>
        <taxon>Bacteria</taxon>
        <taxon>Bacillati</taxon>
        <taxon>Actinomycetota</taxon>
        <taxon>Actinomycetes</taxon>
        <taxon>Pseudonocardiales</taxon>
        <taxon>Pseudonocardiaceae</taxon>
        <taxon>Saccharopolyspora</taxon>
    </lineage>
</organism>
<dbReference type="InterPro" id="IPR000524">
    <property type="entry name" value="Tscrpt_reg_HTH_GntR"/>
</dbReference>
<keyword evidence="6" id="KW-1185">Reference proteome</keyword>
<dbReference type="Proteomes" id="UP000199529">
    <property type="component" value="Unassembled WGS sequence"/>
</dbReference>
<dbReference type="PROSITE" id="PS50949">
    <property type="entry name" value="HTH_GNTR"/>
    <property type="match status" value="1"/>
</dbReference>
<dbReference type="InterPro" id="IPR011711">
    <property type="entry name" value="GntR_C"/>
</dbReference>
<dbReference type="GO" id="GO:0003700">
    <property type="term" value="F:DNA-binding transcription factor activity"/>
    <property type="evidence" value="ECO:0007669"/>
    <property type="project" value="InterPro"/>
</dbReference>
<accession>A0A1H3QYE9</accession>
<keyword evidence="3" id="KW-0804">Transcription</keyword>
<dbReference type="RefSeq" id="WP_093274871.1">
    <property type="nucleotide sequence ID" value="NZ_FNOK01000050.1"/>
</dbReference>
<dbReference type="CDD" id="cd07377">
    <property type="entry name" value="WHTH_GntR"/>
    <property type="match status" value="1"/>
</dbReference>
<evidence type="ECO:0000256" key="1">
    <source>
        <dbReference type="ARBA" id="ARBA00023015"/>
    </source>
</evidence>
<dbReference type="InterPro" id="IPR008920">
    <property type="entry name" value="TF_FadR/GntR_C"/>
</dbReference>
<dbReference type="SUPFAM" id="SSF48008">
    <property type="entry name" value="GntR ligand-binding domain-like"/>
    <property type="match status" value="1"/>
</dbReference>
<dbReference type="STRING" id="418495.SAMN05216215_105065"/>
<feature type="domain" description="HTH gntR-type" evidence="4">
    <location>
        <begin position="20"/>
        <end position="87"/>
    </location>
</feature>
<proteinExistence type="predicted"/>
<dbReference type="AlphaFoldDB" id="A0A1H3QYE9"/>
<dbReference type="InterPro" id="IPR036388">
    <property type="entry name" value="WH-like_DNA-bd_sf"/>
</dbReference>
<dbReference type="Gene3D" id="1.10.10.10">
    <property type="entry name" value="Winged helix-like DNA-binding domain superfamily/Winged helix DNA-binding domain"/>
    <property type="match status" value="1"/>
</dbReference>
<evidence type="ECO:0000313" key="6">
    <source>
        <dbReference type="Proteomes" id="UP000199529"/>
    </source>
</evidence>
<dbReference type="SUPFAM" id="SSF46785">
    <property type="entry name" value="Winged helix' DNA-binding domain"/>
    <property type="match status" value="1"/>
</dbReference>
<name>A0A1H3QYE9_9PSEU</name>
<dbReference type="EMBL" id="FNOK01000050">
    <property type="protein sequence ID" value="SDZ18612.1"/>
    <property type="molecule type" value="Genomic_DNA"/>
</dbReference>
<dbReference type="PANTHER" id="PTHR43537">
    <property type="entry name" value="TRANSCRIPTIONAL REGULATOR, GNTR FAMILY"/>
    <property type="match status" value="1"/>
</dbReference>
<dbReference type="OrthoDB" id="8664638at2"/>
<dbReference type="Gene3D" id="1.20.120.530">
    <property type="entry name" value="GntR ligand-binding domain-like"/>
    <property type="match status" value="1"/>
</dbReference>
<evidence type="ECO:0000259" key="4">
    <source>
        <dbReference type="PROSITE" id="PS50949"/>
    </source>
</evidence>
<protein>
    <submittedName>
        <fullName evidence="5">Transcriptional regulator, GntR family</fullName>
    </submittedName>
</protein>
<sequence length="228" mass="25256">MSLSSKLPQGIAARQVARPVPLRETVYEAILELIITGELKPGQHLVEKELAELLGVSRQPVREALQWLQKDEWVDLRPGYGAFVHSPTPDEADQLLSVRTLLEAESARLAALNSTKEGVAGLKQVHKRGVQALKADDIDEVVAANAELHALITEMSGNKILKEIAAQVARRVRWYHTPVAKSRGKKSWDEHAALIDAIGKGEADRAAQLMREHTEHTRETYLTKSSED</sequence>
<reference evidence="6" key="1">
    <citation type="submission" date="2016-10" db="EMBL/GenBank/DDBJ databases">
        <authorList>
            <person name="Varghese N."/>
            <person name="Submissions S."/>
        </authorList>
    </citation>
    <scope>NUCLEOTIDE SEQUENCE [LARGE SCALE GENOMIC DNA]</scope>
    <source>
        <strain evidence="6">CGMCC 4.3530</strain>
    </source>
</reference>
<dbReference type="Pfam" id="PF07729">
    <property type="entry name" value="FCD"/>
    <property type="match status" value="1"/>
</dbReference>
<gene>
    <name evidence="5" type="ORF">SAMN05216215_105065</name>
</gene>
<evidence type="ECO:0000256" key="3">
    <source>
        <dbReference type="ARBA" id="ARBA00023163"/>
    </source>
</evidence>
<dbReference type="GO" id="GO:0003677">
    <property type="term" value="F:DNA binding"/>
    <property type="evidence" value="ECO:0007669"/>
    <property type="project" value="UniProtKB-KW"/>
</dbReference>
<dbReference type="InterPro" id="IPR036390">
    <property type="entry name" value="WH_DNA-bd_sf"/>
</dbReference>
<dbReference type="Pfam" id="PF00392">
    <property type="entry name" value="GntR"/>
    <property type="match status" value="1"/>
</dbReference>
<dbReference type="PANTHER" id="PTHR43537:SF45">
    <property type="entry name" value="GNTR FAMILY REGULATORY PROTEIN"/>
    <property type="match status" value="1"/>
</dbReference>
<dbReference type="SMART" id="SM00895">
    <property type="entry name" value="FCD"/>
    <property type="match status" value="1"/>
</dbReference>
<evidence type="ECO:0000313" key="5">
    <source>
        <dbReference type="EMBL" id="SDZ18612.1"/>
    </source>
</evidence>
<dbReference type="SMART" id="SM00345">
    <property type="entry name" value="HTH_GNTR"/>
    <property type="match status" value="1"/>
</dbReference>
<keyword evidence="2" id="KW-0238">DNA-binding</keyword>
<keyword evidence="1" id="KW-0805">Transcription regulation</keyword>
<evidence type="ECO:0000256" key="2">
    <source>
        <dbReference type="ARBA" id="ARBA00023125"/>
    </source>
</evidence>